<dbReference type="Proteomes" id="UP000266091">
    <property type="component" value="Unassembled WGS sequence"/>
</dbReference>
<dbReference type="InterPro" id="IPR058163">
    <property type="entry name" value="LysR-type_TF_proteobact-type"/>
</dbReference>
<evidence type="ECO:0000313" key="7">
    <source>
        <dbReference type="EMBL" id="GBO94315.1"/>
    </source>
</evidence>
<sequence length="299" mass="32214">MSRATDLELFSAIAKSGSLSEAARRLGLTAGAVSRRLAAMETRLGCPLVLRNTRGMALTGEGKRFLAGADDILERIAALEDAVTSARGTLKGKLHINCSWGFGERVLSLAAAEFAAANPEIELTLLLSDPPLDPVQSGLDLVIHIGELPESRFHAKRLFRNDRILCASPSLLQKTGSSVTSPADLAKLPAISIDEDRLPGNIWELKGKNGAVRIRFHSSLRTNSSETATRWAEAGLGVILRSRWAVSDALQSGKLTQILPDLTMPSSGYAYYAGNRLASPARSFLRFLVPWLKQRGIAS</sequence>
<comment type="similarity">
    <text evidence="1">Belongs to the LysR transcriptional regulatory family.</text>
</comment>
<keyword evidence="2" id="KW-0805">Transcription regulation</keyword>
<keyword evidence="3" id="KW-0238">DNA-binding</keyword>
<evidence type="ECO:0000256" key="3">
    <source>
        <dbReference type="ARBA" id="ARBA00023125"/>
    </source>
</evidence>
<dbReference type="AlphaFoldDB" id="A0A388S8S5"/>
<dbReference type="EMBL" id="BGZJ01000001">
    <property type="protein sequence ID" value="GBO94315.1"/>
    <property type="molecule type" value="Genomic_DNA"/>
</dbReference>
<reference evidence="6" key="2">
    <citation type="journal article" date="2019" name="Microbiol. Resour. Announc.">
        <title>Draft Genome Sequence of Mesosutterella multiformis JCM 32464T, a Member of the Family Sutterellaceae, Isolated from Human Feces.</title>
        <authorList>
            <person name="Ikeyama N."/>
            <person name="Ohkuma M."/>
            <person name="Sakamoto M."/>
        </authorList>
    </citation>
    <scope>NUCLEOTIDE SEQUENCE</scope>
    <source>
        <strain evidence="6">4NBBH2</strain>
    </source>
</reference>
<evidence type="ECO:0000256" key="1">
    <source>
        <dbReference type="ARBA" id="ARBA00009437"/>
    </source>
</evidence>
<accession>A0A388S8S5</accession>
<evidence type="ECO:0000259" key="5">
    <source>
        <dbReference type="PROSITE" id="PS50931"/>
    </source>
</evidence>
<reference evidence="6 8" key="1">
    <citation type="journal article" date="2018" name="Int. J. Syst. Evol. Microbiol.">
        <title>Mesosutterella multiformis gen. nov., sp. nov., a member of the family Sutterellaceae and Sutterella megalosphaeroides sp. nov., isolated from human faeces.</title>
        <authorList>
            <person name="Sakamoto M."/>
            <person name="Ikeyama N."/>
            <person name="Kunihiro T."/>
            <person name="Iino T."/>
            <person name="Yuki M."/>
            <person name="Ohkuma M."/>
        </authorList>
    </citation>
    <scope>NUCLEOTIDE SEQUENCE [LARGE SCALE GENOMIC DNA]</scope>
    <source>
        <strain evidence="6 8">4NBBH2</strain>
    </source>
</reference>
<proteinExistence type="inferred from homology"/>
<evidence type="ECO:0000256" key="4">
    <source>
        <dbReference type="ARBA" id="ARBA00023163"/>
    </source>
</evidence>
<dbReference type="InterPro" id="IPR005119">
    <property type="entry name" value="LysR_subst-bd"/>
</dbReference>
<dbReference type="InterPro" id="IPR036390">
    <property type="entry name" value="WH_DNA-bd_sf"/>
</dbReference>
<dbReference type="EMBL" id="BGZJ01000001">
    <property type="protein sequence ID" value="GBO92658.1"/>
    <property type="molecule type" value="Genomic_DNA"/>
</dbReference>
<keyword evidence="4" id="KW-0804">Transcription</keyword>
<dbReference type="InterPro" id="IPR036388">
    <property type="entry name" value="WH-like_DNA-bd_sf"/>
</dbReference>
<dbReference type="Gene3D" id="1.10.10.10">
    <property type="entry name" value="Winged helix-like DNA-binding domain superfamily/Winged helix DNA-binding domain"/>
    <property type="match status" value="1"/>
</dbReference>
<dbReference type="GO" id="GO:0006351">
    <property type="term" value="P:DNA-templated transcription"/>
    <property type="evidence" value="ECO:0007669"/>
    <property type="project" value="TreeGrafter"/>
</dbReference>
<dbReference type="PANTHER" id="PTHR30537:SF5">
    <property type="entry name" value="HTH-TYPE TRANSCRIPTIONAL ACTIVATOR TTDR-RELATED"/>
    <property type="match status" value="1"/>
</dbReference>
<organism evidence="6 8">
    <name type="scientific">Mesosutterella multiformis</name>
    <dbReference type="NCBI Taxonomy" id="2259133"/>
    <lineage>
        <taxon>Bacteria</taxon>
        <taxon>Pseudomonadati</taxon>
        <taxon>Pseudomonadota</taxon>
        <taxon>Betaproteobacteria</taxon>
        <taxon>Burkholderiales</taxon>
        <taxon>Sutterellaceae</taxon>
        <taxon>Mesosutterella</taxon>
    </lineage>
</organism>
<dbReference type="GO" id="GO:0003700">
    <property type="term" value="F:DNA-binding transcription factor activity"/>
    <property type="evidence" value="ECO:0007669"/>
    <property type="project" value="InterPro"/>
</dbReference>
<evidence type="ECO:0000313" key="6">
    <source>
        <dbReference type="EMBL" id="GBO92658.1"/>
    </source>
</evidence>
<dbReference type="SUPFAM" id="SSF53850">
    <property type="entry name" value="Periplasmic binding protein-like II"/>
    <property type="match status" value="1"/>
</dbReference>
<name>A0A388S8S5_9BURK</name>
<protein>
    <submittedName>
        <fullName evidence="6">LysR family transcriptional regulator</fullName>
    </submittedName>
</protein>
<dbReference type="RefSeq" id="WP_116269206.1">
    <property type="nucleotide sequence ID" value="NZ_BGZJ01000001.1"/>
</dbReference>
<comment type="caution">
    <text evidence="6">The sequence shown here is derived from an EMBL/GenBank/DDBJ whole genome shotgun (WGS) entry which is preliminary data.</text>
</comment>
<dbReference type="InterPro" id="IPR000847">
    <property type="entry name" value="LysR_HTH_N"/>
</dbReference>
<dbReference type="Pfam" id="PF00126">
    <property type="entry name" value="HTH_1"/>
    <property type="match status" value="1"/>
</dbReference>
<dbReference type="GO" id="GO:0043565">
    <property type="term" value="F:sequence-specific DNA binding"/>
    <property type="evidence" value="ECO:0007669"/>
    <property type="project" value="TreeGrafter"/>
</dbReference>
<dbReference type="SUPFAM" id="SSF46785">
    <property type="entry name" value="Winged helix' DNA-binding domain"/>
    <property type="match status" value="1"/>
</dbReference>
<gene>
    <name evidence="6" type="primary">ttdR_1</name>
    <name evidence="7" type="synonym">ttdR_2</name>
    <name evidence="6" type="ORF">MESMUL_00120</name>
    <name evidence="7" type="ORF">MESMUL_16690</name>
</gene>
<dbReference type="OrthoDB" id="9786526at2"/>
<dbReference type="Gene3D" id="3.40.190.290">
    <property type="match status" value="1"/>
</dbReference>
<evidence type="ECO:0000313" key="8">
    <source>
        <dbReference type="Proteomes" id="UP000266091"/>
    </source>
</evidence>
<dbReference type="FunFam" id="1.10.10.10:FF:000001">
    <property type="entry name" value="LysR family transcriptional regulator"/>
    <property type="match status" value="1"/>
</dbReference>
<keyword evidence="8" id="KW-1185">Reference proteome</keyword>
<accession>A0A401LLW0</accession>
<feature type="domain" description="HTH lysR-type" evidence="5">
    <location>
        <begin position="1"/>
        <end position="59"/>
    </location>
</feature>
<dbReference type="PANTHER" id="PTHR30537">
    <property type="entry name" value="HTH-TYPE TRANSCRIPTIONAL REGULATOR"/>
    <property type="match status" value="1"/>
</dbReference>
<dbReference type="Pfam" id="PF03466">
    <property type="entry name" value="LysR_substrate"/>
    <property type="match status" value="1"/>
</dbReference>
<dbReference type="PROSITE" id="PS50931">
    <property type="entry name" value="HTH_LYSR"/>
    <property type="match status" value="1"/>
</dbReference>
<evidence type="ECO:0000256" key="2">
    <source>
        <dbReference type="ARBA" id="ARBA00023015"/>
    </source>
</evidence>